<feature type="non-terminal residue" evidence="3">
    <location>
        <position position="1"/>
    </location>
</feature>
<keyword evidence="2" id="KW-0472">Membrane</keyword>
<keyword evidence="4" id="KW-1185">Reference proteome</keyword>
<reference evidence="3 4" key="1">
    <citation type="submission" date="2016-03" db="EMBL/GenBank/DDBJ databases">
        <title>Cyphomyrmex costatus WGS genome.</title>
        <authorList>
            <person name="Nygaard S."/>
            <person name="Hu H."/>
            <person name="Boomsma J."/>
            <person name="Zhang G."/>
        </authorList>
    </citation>
    <scope>NUCLEOTIDE SEQUENCE [LARGE SCALE GENOMIC DNA]</scope>
    <source>
        <strain evidence="3">MS0001</strain>
        <tissue evidence="3">Whole body</tissue>
    </source>
</reference>
<name>A0A151IF95_9HYME</name>
<feature type="transmembrane region" description="Helical" evidence="2">
    <location>
        <begin position="138"/>
        <end position="157"/>
    </location>
</feature>
<accession>A0A151IF95</accession>
<dbReference type="EMBL" id="KQ977799">
    <property type="protein sequence ID" value="KYM99589.1"/>
    <property type="molecule type" value="Genomic_DNA"/>
</dbReference>
<evidence type="ECO:0000256" key="2">
    <source>
        <dbReference type="SAM" id="Phobius"/>
    </source>
</evidence>
<keyword evidence="2" id="KW-0812">Transmembrane</keyword>
<sequence>RTMDRTRRLSHRVSTKSCDTAEGNRSDDRGKQYGAKRTLSPYKCGSLRLSSYSYLTRVHVSLFLAVRALNDLGIPRFLCLLRGVRIPLVYPRALNGRWAIRANGLRARQIRSTAIPAASIHFEFETTRTARKHVASSLTILCYYVVNFNTLYVPAFLSSFSHLAGKRISRAFRPTLYHILSAANIGNRYVPAKLSPACYDQRFNSASPEFDVTSTRPDLVSGTVIDFGVNFGGLTHDYGISLRDPAIPWRVVNGRAASACVTIGCDVKDLTVLRETYPTFFVFTESQELLAKTKISTSYGRECDIRYECADTVFRISAPITLPLLRLPGDVTFSGNEAHECIRARGRADISERRLVDPNPGGMLRGTVMLKILTGGPFRIPIARANPIEDASVGTSIGDALVGQSGNQMMHISPRSVVSRMSRHVARSRSQERGEDCLWWVGELARKPWVRKTSSGRARAYGCDEVESLRPDASLTMSLPARYLRARQPLAPRRILARIRAMRLKSPRRRCSCTLGCSSRLAWRLYRARSSTGIGRSNIIEMGHWGGLQWLPVCVVIGGSSPRYRRKIASHGRWKR</sequence>
<dbReference type="Proteomes" id="UP000078542">
    <property type="component" value="Unassembled WGS sequence"/>
</dbReference>
<protein>
    <submittedName>
        <fullName evidence="3">Uncharacterized protein</fullName>
    </submittedName>
</protein>
<feature type="compositionally biased region" description="Basic and acidic residues" evidence="1">
    <location>
        <begin position="22"/>
        <end position="31"/>
    </location>
</feature>
<dbReference type="AlphaFoldDB" id="A0A151IF95"/>
<gene>
    <name evidence="3" type="ORF">ALC62_09648</name>
</gene>
<keyword evidence="2" id="KW-1133">Transmembrane helix</keyword>
<evidence type="ECO:0000313" key="3">
    <source>
        <dbReference type="EMBL" id="KYM99589.1"/>
    </source>
</evidence>
<feature type="region of interest" description="Disordered" evidence="1">
    <location>
        <begin position="1"/>
        <end position="33"/>
    </location>
</feature>
<evidence type="ECO:0000313" key="4">
    <source>
        <dbReference type="Proteomes" id="UP000078542"/>
    </source>
</evidence>
<proteinExistence type="predicted"/>
<organism evidence="3 4">
    <name type="scientific">Cyphomyrmex costatus</name>
    <dbReference type="NCBI Taxonomy" id="456900"/>
    <lineage>
        <taxon>Eukaryota</taxon>
        <taxon>Metazoa</taxon>
        <taxon>Ecdysozoa</taxon>
        <taxon>Arthropoda</taxon>
        <taxon>Hexapoda</taxon>
        <taxon>Insecta</taxon>
        <taxon>Pterygota</taxon>
        <taxon>Neoptera</taxon>
        <taxon>Endopterygota</taxon>
        <taxon>Hymenoptera</taxon>
        <taxon>Apocrita</taxon>
        <taxon>Aculeata</taxon>
        <taxon>Formicoidea</taxon>
        <taxon>Formicidae</taxon>
        <taxon>Myrmicinae</taxon>
        <taxon>Cyphomyrmex</taxon>
    </lineage>
</organism>
<evidence type="ECO:0000256" key="1">
    <source>
        <dbReference type="SAM" id="MobiDB-lite"/>
    </source>
</evidence>